<dbReference type="Pfam" id="PF25023">
    <property type="entry name" value="TEN_YD-shell"/>
    <property type="match status" value="1"/>
</dbReference>
<dbReference type="EMBL" id="SLXD01000004">
    <property type="protein sequence ID" value="TCP03423.1"/>
    <property type="molecule type" value="Genomic_DNA"/>
</dbReference>
<dbReference type="InterPro" id="IPR003115">
    <property type="entry name" value="ParB_N"/>
</dbReference>
<dbReference type="Gene3D" id="2.180.10.10">
    <property type="entry name" value="RHS repeat-associated core"/>
    <property type="match status" value="2"/>
</dbReference>
<organism evidence="3 4">
    <name type="scientific">Rubrivivax gelatinosus</name>
    <name type="common">Rhodocyclus gelatinosus</name>
    <name type="synonym">Rhodopseudomonas gelatinosa</name>
    <dbReference type="NCBI Taxonomy" id="28068"/>
    <lineage>
        <taxon>Bacteria</taxon>
        <taxon>Pseudomonadati</taxon>
        <taxon>Pseudomonadota</taxon>
        <taxon>Betaproteobacteria</taxon>
        <taxon>Burkholderiales</taxon>
        <taxon>Sphaerotilaceae</taxon>
        <taxon>Rubrivivax</taxon>
    </lineage>
</organism>
<evidence type="ECO:0000313" key="3">
    <source>
        <dbReference type="EMBL" id="TCP03423.1"/>
    </source>
</evidence>
<dbReference type="PANTHER" id="PTHR32305:SF15">
    <property type="entry name" value="PROTEIN RHSA-RELATED"/>
    <property type="match status" value="1"/>
</dbReference>
<dbReference type="SUPFAM" id="SSF110849">
    <property type="entry name" value="ParB/Sulfiredoxin"/>
    <property type="match status" value="1"/>
</dbReference>
<reference evidence="3 4" key="1">
    <citation type="submission" date="2019-03" db="EMBL/GenBank/DDBJ databases">
        <title>Genomic Encyclopedia of Type Strains, Phase IV (KMG-IV): sequencing the most valuable type-strain genomes for metagenomic binning, comparative biology and taxonomic classification.</title>
        <authorList>
            <person name="Goeker M."/>
        </authorList>
    </citation>
    <scope>NUCLEOTIDE SEQUENCE [LARGE SCALE GENOMIC DNA]</scope>
    <source>
        <strain evidence="3 4">DSM 1709</strain>
    </source>
</reference>
<evidence type="ECO:0000259" key="2">
    <source>
        <dbReference type="SMART" id="SM00470"/>
    </source>
</evidence>
<evidence type="ECO:0000313" key="4">
    <source>
        <dbReference type="Proteomes" id="UP000295106"/>
    </source>
</evidence>
<dbReference type="InterPro" id="IPR050708">
    <property type="entry name" value="T6SS_VgrG/RHS"/>
</dbReference>
<dbReference type="SMART" id="SM00470">
    <property type="entry name" value="ParB"/>
    <property type="match status" value="1"/>
</dbReference>
<protein>
    <submittedName>
        <fullName evidence="3">RHS repeat-associated protein</fullName>
    </submittedName>
</protein>
<evidence type="ECO:0000256" key="1">
    <source>
        <dbReference type="ARBA" id="ARBA00022737"/>
    </source>
</evidence>
<gene>
    <name evidence="3" type="ORF">EV684_104144</name>
</gene>
<dbReference type="InterPro" id="IPR022385">
    <property type="entry name" value="Rhs_assc_core"/>
</dbReference>
<dbReference type="CDD" id="cd16387">
    <property type="entry name" value="ParB_N_Srx"/>
    <property type="match status" value="1"/>
</dbReference>
<accession>A0A4R2MUY3</accession>
<dbReference type="AlphaFoldDB" id="A0A4R2MUY3"/>
<dbReference type="Proteomes" id="UP000295106">
    <property type="component" value="Unassembled WGS sequence"/>
</dbReference>
<dbReference type="InterPro" id="IPR056823">
    <property type="entry name" value="TEN-like_YD-shell"/>
</dbReference>
<sequence>MTSSLEMPVQMGSAMKGLVERHSAERGSCPAMSPVSTLVIASCLVWGATSAWGYSKTESYVYEDNSQIWVIGQVKRVVCVSSTEPGCSNTEVASATYDPATATQLTFRSFGKLAQTLTYNADGTVATVKDGNEQVTRLSAWYRGVPRTVTYPDATVDSAEVSDLGWIRSVTDENGFKTCYSYDLMGRVRYVTFPSETQLRTCDTSSWTQIKRDFVQVASAEYGVAANHWRLTEQNGNGYKISYFDGQWRPVLVYEYDAAALNSTKRFQRFSYDHEGRTTFESYHGVTDSLAAGKRTSYDSLGRISRQEADSELGVLATQTEYLSGFRTRVTDPRGYATTTHYLAYSEPKTESIIAIVHPEGAYTDFTRDAYGKALAITRRDSAASLSATRTYTYNSNNELCRSVEPESGATLFGYDGAGNLKWTAAGLSAGQACDSAGTAAAVAARRVDRTYDSRNRLKTFTFPDGMGNQSWSYTLDGRPASVSVVNPKVSGDTVTTYEYFRRGLSKSERVTIQGGTYTSSWDYNARGDLVSQTYPSGLNVTLAPNALGQPTQAGSFATGVTYYPNGAIKTFSYGNGVVHTLLQNARELPSRSTDCRVAGTCAVADMRLDLSYTYDAGGNVASIVDGLYARQNRAMTYDGLGRLRSVASTMFGNASYSYNILDDLTQIAVGGGSQARTQSLCYDSARRLTSIRTGSCSGAVVRALGYDVQGNLSSQAGQSYIFDFGNRLREAVGKEWYAYDGHGHRVISCETSDCATFVYTSKGQLLYTYDVRNNKQVDHVYLGASLVALRERTIGSGGETVKYQHTDALGTPIAVTNSTMAFVSKHEYEPFGLLVNGAVQDGPSYTGHMEDAATALVYMRQRYYDPRVGRFLSTDPVTDEASRGNRYSYAANNPYRFIDPDGRMTCSPRDHACSERVRRCERKFGVCYGSDLQSVISFVDRYVTGGFGRRVDEAIHSRDFIGAAVYTLAGAGVGLVDALGGVGGLAAKGARETVRVGTLIATHGRVMSNKELSGLIKSVRSEGIREPLTVTEHQGKLYILDGHHRALAAPRAGVAEVPINRVELPFGAYKTPADLTFTPGSF</sequence>
<dbReference type="PANTHER" id="PTHR32305">
    <property type="match status" value="1"/>
</dbReference>
<dbReference type="OrthoDB" id="6904246at2"/>
<feature type="domain" description="ParB-like N-terminal" evidence="2">
    <location>
        <begin position="993"/>
        <end position="1073"/>
    </location>
</feature>
<dbReference type="NCBIfam" id="TIGR03696">
    <property type="entry name" value="Rhs_assc_core"/>
    <property type="match status" value="1"/>
</dbReference>
<proteinExistence type="predicted"/>
<name>A0A4R2MUY3_RUBGE</name>
<dbReference type="Pfam" id="PF02195">
    <property type="entry name" value="ParB_N"/>
    <property type="match status" value="1"/>
</dbReference>
<comment type="caution">
    <text evidence="3">The sequence shown here is derived from an EMBL/GenBank/DDBJ whole genome shotgun (WGS) entry which is preliminary data.</text>
</comment>
<dbReference type="InterPro" id="IPR036086">
    <property type="entry name" value="ParB/Sulfiredoxin_sf"/>
</dbReference>
<dbReference type="Gene3D" id="3.90.1530.10">
    <property type="entry name" value="Conserved hypothetical protein from pyrococcus furiosus pfu- 392566-001, ParB domain"/>
    <property type="match status" value="1"/>
</dbReference>
<keyword evidence="1" id="KW-0677">Repeat</keyword>